<accession>A0A059FA66</accession>
<organism evidence="2 3">
    <name type="scientific">Hyphomonas jannaschiana VP2</name>
    <dbReference type="NCBI Taxonomy" id="1280952"/>
    <lineage>
        <taxon>Bacteria</taxon>
        <taxon>Pseudomonadati</taxon>
        <taxon>Pseudomonadota</taxon>
        <taxon>Alphaproteobacteria</taxon>
        <taxon>Hyphomonadales</taxon>
        <taxon>Hyphomonadaceae</taxon>
        <taxon>Hyphomonas</taxon>
    </lineage>
</organism>
<evidence type="ECO:0000259" key="1">
    <source>
        <dbReference type="Pfam" id="PF00483"/>
    </source>
</evidence>
<dbReference type="Gene3D" id="3.90.550.10">
    <property type="entry name" value="Spore Coat Polysaccharide Biosynthesis Protein SpsA, Chain A"/>
    <property type="match status" value="1"/>
</dbReference>
<comment type="caution">
    <text evidence="2">The sequence shown here is derived from an EMBL/GenBank/DDBJ whole genome shotgun (WGS) entry which is preliminary data.</text>
</comment>
<dbReference type="Pfam" id="PF00483">
    <property type="entry name" value="NTP_transferase"/>
    <property type="match status" value="1"/>
</dbReference>
<evidence type="ECO:0000313" key="2">
    <source>
        <dbReference type="EMBL" id="KCZ87490.1"/>
    </source>
</evidence>
<feature type="domain" description="Nucleotidyl transferase" evidence="1">
    <location>
        <begin position="9"/>
        <end position="228"/>
    </location>
</feature>
<dbReference type="RefSeq" id="WP_035583033.1">
    <property type="nucleotide sequence ID" value="NZ_ARYJ01000008.1"/>
</dbReference>
<dbReference type="EMBL" id="ARYJ01000008">
    <property type="protein sequence ID" value="KCZ87490.1"/>
    <property type="molecule type" value="Genomic_DNA"/>
</dbReference>
<dbReference type="PANTHER" id="PTHR22572">
    <property type="entry name" value="SUGAR-1-PHOSPHATE GUANYL TRANSFERASE"/>
    <property type="match status" value="1"/>
</dbReference>
<protein>
    <submittedName>
        <fullName evidence="2">Nucleoside-diphosphate-sugar pyrophosphorylase</fullName>
    </submittedName>
</protein>
<proteinExistence type="predicted"/>
<dbReference type="InterPro" id="IPR005835">
    <property type="entry name" value="NTP_transferase_dom"/>
</dbReference>
<sequence>MSNDTGRTAVILAGGLGSRLRPYTVVLPKPLMPVGESPILEVIIKQLARKGFSRIILAVNHQADILRAYFGDGSQLGVSIEYSLETKPLGTMGPLHLMKDLPKNFIVMNGDILCDLDFGDFFARHADDGRLFTIAASKREQLIDYGVLGCEEDHLVSFTEKPRTPYLVSMGVYCLSRRVLEFIPEDQAYGFDQLMLRFLDEKRDVSVQTHEGYWLDIGRPDDYFRAVDEWPELSEKLGL</sequence>
<dbReference type="OrthoDB" id="9814110at2"/>
<dbReference type="eggNOG" id="COG1208">
    <property type="taxonomic scope" value="Bacteria"/>
</dbReference>
<dbReference type="PATRIC" id="fig|1280952.3.peg.2633"/>
<gene>
    <name evidence="2" type="ORF">HJA_13160</name>
</gene>
<keyword evidence="3" id="KW-1185">Reference proteome</keyword>
<dbReference type="InterPro" id="IPR029044">
    <property type="entry name" value="Nucleotide-diphossugar_trans"/>
</dbReference>
<name>A0A059FA66_9PROT</name>
<dbReference type="SUPFAM" id="SSF53448">
    <property type="entry name" value="Nucleotide-diphospho-sugar transferases"/>
    <property type="match status" value="1"/>
</dbReference>
<reference evidence="2 3" key="1">
    <citation type="journal article" date="2014" name="Antonie Van Leeuwenhoek">
        <title>Hyphomonas beringensis sp. nov. and Hyphomonas chukchiensis sp. nov., isolated from surface seawater of the Bering Sea and Chukchi Sea.</title>
        <authorList>
            <person name="Li C."/>
            <person name="Lai Q."/>
            <person name="Li G."/>
            <person name="Dong C."/>
            <person name="Wang J."/>
            <person name="Liao Y."/>
            <person name="Shao Z."/>
        </authorList>
    </citation>
    <scope>NUCLEOTIDE SEQUENCE [LARGE SCALE GENOMIC DNA]</scope>
    <source>
        <strain evidence="2 3">VP2</strain>
    </source>
</reference>
<dbReference type="STRING" id="1280952.HJA_13160"/>
<dbReference type="Proteomes" id="UP000024816">
    <property type="component" value="Unassembled WGS sequence"/>
</dbReference>
<evidence type="ECO:0000313" key="3">
    <source>
        <dbReference type="Proteomes" id="UP000024816"/>
    </source>
</evidence>
<dbReference type="AlphaFoldDB" id="A0A059FA66"/>
<dbReference type="InterPro" id="IPR050486">
    <property type="entry name" value="Mannose-1P_guanyltransferase"/>
</dbReference>